<keyword evidence="8" id="KW-1185">Reference proteome</keyword>
<feature type="binding site" evidence="6">
    <location>
        <position position="207"/>
    </location>
    <ligand>
        <name>S-adenosyl-L-methionine</name>
        <dbReference type="ChEBI" id="CHEBI:59789"/>
    </ligand>
</feature>
<dbReference type="NCBIfam" id="TIGR00406">
    <property type="entry name" value="prmA"/>
    <property type="match status" value="1"/>
</dbReference>
<feature type="binding site" evidence="6">
    <location>
        <position position="258"/>
    </location>
    <ligand>
        <name>S-adenosyl-L-methionine</name>
        <dbReference type="ChEBI" id="CHEBI:59789"/>
    </ligand>
</feature>
<organism evidence="7 8">
    <name type="scientific">Fumia xinanensis</name>
    <dbReference type="NCBI Taxonomy" id="2763659"/>
    <lineage>
        <taxon>Bacteria</taxon>
        <taxon>Bacillati</taxon>
        <taxon>Bacillota</taxon>
        <taxon>Clostridia</taxon>
        <taxon>Eubacteriales</taxon>
        <taxon>Oscillospiraceae</taxon>
        <taxon>Fumia</taxon>
    </lineage>
</organism>
<dbReference type="EC" id="2.1.1.-" evidence="6"/>
<dbReference type="InterPro" id="IPR050078">
    <property type="entry name" value="Ribosomal_L11_MeTrfase_PrmA"/>
</dbReference>
<comment type="subcellular location">
    <subcellularLocation>
        <location evidence="6">Cytoplasm</location>
    </subcellularLocation>
</comment>
<dbReference type="HAMAP" id="MF_00735">
    <property type="entry name" value="Methyltr_PrmA"/>
    <property type="match status" value="1"/>
</dbReference>
<evidence type="ECO:0000256" key="5">
    <source>
        <dbReference type="ARBA" id="ARBA00022691"/>
    </source>
</evidence>
<dbReference type="PIRSF" id="PIRSF000401">
    <property type="entry name" value="RPL11_MTase"/>
    <property type="match status" value="1"/>
</dbReference>
<dbReference type="InterPro" id="IPR029063">
    <property type="entry name" value="SAM-dependent_MTases_sf"/>
</dbReference>
<feature type="binding site" evidence="6">
    <location>
        <position position="185"/>
    </location>
    <ligand>
        <name>S-adenosyl-L-methionine</name>
        <dbReference type="ChEBI" id="CHEBI:59789"/>
    </ligand>
</feature>
<dbReference type="GO" id="GO:0032259">
    <property type="term" value="P:methylation"/>
    <property type="evidence" value="ECO:0007669"/>
    <property type="project" value="UniProtKB-KW"/>
</dbReference>
<comment type="catalytic activity">
    <reaction evidence="6">
        <text>L-lysyl-[protein] + 3 S-adenosyl-L-methionine = N(6),N(6),N(6)-trimethyl-L-lysyl-[protein] + 3 S-adenosyl-L-homocysteine + 3 H(+)</text>
        <dbReference type="Rhea" id="RHEA:54192"/>
        <dbReference type="Rhea" id="RHEA-COMP:9752"/>
        <dbReference type="Rhea" id="RHEA-COMP:13826"/>
        <dbReference type="ChEBI" id="CHEBI:15378"/>
        <dbReference type="ChEBI" id="CHEBI:29969"/>
        <dbReference type="ChEBI" id="CHEBI:57856"/>
        <dbReference type="ChEBI" id="CHEBI:59789"/>
        <dbReference type="ChEBI" id="CHEBI:61961"/>
    </reaction>
</comment>
<comment type="function">
    <text evidence="6">Methylates ribosomal protein L11.</text>
</comment>
<dbReference type="Pfam" id="PF06325">
    <property type="entry name" value="PrmA"/>
    <property type="match status" value="1"/>
</dbReference>
<keyword evidence="2 6" id="KW-0963">Cytoplasm</keyword>
<accession>A0A926E2M4</accession>
<evidence type="ECO:0000256" key="2">
    <source>
        <dbReference type="ARBA" id="ARBA00022490"/>
    </source>
</evidence>
<sequence length="325" mass="36483">MNWAEVSIETSTQGIEILTGFLMVHGVNCVMIEDADDFNAFLNDTTIHWDYVDEELMKMQHCTTKIKFYLADNPQGFEILNQIKADLQYLQKDYDFDLGTLQTSIVYKEEEEWETAWKKYYHPISISDRLVIVPEWEDFQGKDGQKILRLNPGMAFGTGGHHTTRLCLTMLDELSPSGKDVLDMGCGSGILSIAALLLGANTVTAIDIDQLATKISHENAALNSVDKENFTVYCGNILEDTVLADTIGQRPYDIIVANIVADVIIAMAPLFQRFIKEDGLLIVSGIIQSRAHEVTDQLEAVGFSVEELREDNDWVAAICRLKEHL</sequence>
<comment type="similarity">
    <text evidence="1 6">Belongs to the methyltransferase superfamily. PrmA family.</text>
</comment>
<keyword evidence="7" id="KW-0687">Ribonucleoprotein</keyword>
<evidence type="ECO:0000313" key="7">
    <source>
        <dbReference type="EMBL" id="MBC8560539.1"/>
    </source>
</evidence>
<proteinExistence type="inferred from homology"/>
<reference evidence="7" key="1">
    <citation type="submission" date="2020-08" db="EMBL/GenBank/DDBJ databases">
        <title>Genome public.</title>
        <authorList>
            <person name="Liu C."/>
            <person name="Sun Q."/>
        </authorList>
    </citation>
    <scope>NUCLEOTIDE SEQUENCE</scope>
    <source>
        <strain evidence="7">NSJ-33</strain>
    </source>
</reference>
<dbReference type="GO" id="GO:0008276">
    <property type="term" value="F:protein methyltransferase activity"/>
    <property type="evidence" value="ECO:0007669"/>
    <property type="project" value="UniProtKB-UniRule"/>
</dbReference>
<dbReference type="GO" id="GO:0005737">
    <property type="term" value="C:cytoplasm"/>
    <property type="evidence" value="ECO:0007669"/>
    <property type="project" value="UniProtKB-SubCell"/>
</dbReference>
<dbReference type="CDD" id="cd02440">
    <property type="entry name" value="AdoMet_MTases"/>
    <property type="match status" value="1"/>
</dbReference>
<name>A0A926E2M4_9FIRM</name>
<protein>
    <recommendedName>
        <fullName evidence="6">Ribosomal protein L11 methyltransferase</fullName>
        <shortName evidence="6">L11 Mtase</shortName>
        <ecNumber evidence="6">2.1.1.-</ecNumber>
    </recommendedName>
</protein>
<keyword evidence="3 6" id="KW-0489">Methyltransferase</keyword>
<dbReference type="RefSeq" id="WP_249295549.1">
    <property type="nucleotide sequence ID" value="NZ_JACRSV010000003.1"/>
</dbReference>
<feature type="binding site" evidence="6">
    <location>
        <position position="164"/>
    </location>
    <ligand>
        <name>S-adenosyl-L-methionine</name>
        <dbReference type="ChEBI" id="CHEBI:59789"/>
    </ligand>
</feature>
<dbReference type="PANTHER" id="PTHR43648:SF1">
    <property type="entry name" value="ELECTRON TRANSFER FLAVOPROTEIN BETA SUBUNIT LYSINE METHYLTRANSFERASE"/>
    <property type="match status" value="1"/>
</dbReference>
<dbReference type="EMBL" id="JACRSV010000003">
    <property type="protein sequence ID" value="MBC8560539.1"/>
    <property type="molecule type" value="Genomic_DNA"/>
</dbReference>
<dbReference type="AlphaFoldDB" id="A0A926E2M4"/>
<evidence type="ECO:0000256" key="1">
    <source>
        <dbReference type="ARBA" id="ARBA00009741"/>
    </source>
</evidence>
<keyword evidence="7" id="KW-0689">Ribosomal protein</keyword>
<evidence type="ECO:0000256" key="3">
    <source>
        <dbReference type="ARBA" id="ARBA00022603"/>
    </source>
</evidence>
<evidence type="ECO:0000313" key="8">
    <source>
        <dbReference type="Proteomes" id="UP000610760"/>
    </source>
</evidence>
<dbReference type="GO" id="GO:0005840">
    <property type="term" value="C:ribosome"/>
    <property type="evidence" value="ECO:0007669"/>
    <property type="project" value="UniProtKB-KW"/>
</dbReference>
<gene>
    <name evidence="6 7" type="primary">prmA</name>
    <name evidence="7" type="ORF">H8710_10735</name>
</gene>
<comment type="caution">
    <text evidence="7">The sequence shown here is derived from an EMBL/GenBank/DDBJ whole genome shotgun (WGS) entry which is preliminary data.</text>
</comment>
<dbReference type="Proteomes" id="UP000610760">
    <property type="component" value="Unassembled WGS sequence"/>
</dbReference>
<keyword evidence="4 6" id="KW-0808">Transferase</keyword>
<evidence type="ECO:0000256" key="6">
    <source>
        <dbReference type="HAMAP-Rule" id="MF_00735"/>
    </source>
</evidence>
<dbReference type="SUPFAM" id="SSF53335">
    <property type="entry name" value="S-adenosyl-L-methionine-dependent methyltransferases"/>
    <property type="match status" value="1"/>
</dbReference>
<dbReference type="InterPro" id="IPR004498">
    <property type="entry name" value="Ribosomal_PrmA_MeTrfase"/>
</dbReference>
<dbReference type="PANTHER" id="PTHR43648">
    <property type="entry name" value="ELECTRON TRANSFER FLAVOPROTEIN BETA SUBUNIT LYSINE METHYLTRANSFERASE"/>
    <property type="match status" value="1"/>
</dbReference>
<dbReference type="Gene3D" id="3.40.50.150">
    <property type="entry name" value="Vaccinia Virus protein VP39"/>
    <property type="match status" value="1"/>
</dbReference>
<evidence type="ECO:0000256" key="4">
    <source>
        <dbReference type="ARBA" id="ARBA00022679"/>
    </source>
</evidence>
<keyword evidence="5 6" id="KW-0949">S-adenosyl-L-methionine</keyword>